<dbReference type="AlphaFoldDB" id="A0A2V3IYL6"/>
<evidence type="ECO:0000313" key="2">
    <source>
        <dbReference type="EMBL" id="PXF47234.1"/>
    </source>
</evidence>
<gene>
    <name evidence="2" type="ORF">BWQ96_03009</name>
</gene>
<comment type="caution">
    <text evidence="2">The sequence shown here is derived from an EMBL/GenBank/DDBJ whole genome shotgun (WGS) entry which is preliminary data.</text>
</comment>
<sequence length="150" mass="16682">MGCISSQPAHSVPTAKQQPPSPATAAQASSPSQTAAKHAVAAAPKKRNTAVLRQANLFDKLDADAHKEPSLKDVRVHVGEHNKKLLNGFEEKHRLAHAPPVLQDVQRADLRASKLFHTLREYEMNDERARNEPKLQTTFTQREKEAQQNK</sequence>
<feature type="compositionally biased region" description="Basic and acidic residues" evidence="1">
    <location>
        <begin position="124"/>
        <end position="133"/>
    </location>
</feature>
<feature type="region of interest" description="Disordered" evidence="1">
    <location>
        <begin position="1"/>
        <end position="47"/>
    </location>
</feature>
<organism evidence="2 3">
    <name type="scientific">Gracilariopsis chorda</name>
    <dbReference type="NCBI Taxonomy" id="448386"/>
    <lineage>
        <taxon>Eukaryota</taxon>
        <taxon>Rhodophyta</taxon>
        <taxon>Florideophyceae</taxon>
        <taxon>Rhodymeniophycidae</taxon>
        <taxon>Gracilariales</taxon>
        <taxon>Gracilariaceae</taxon>
        <taxon>Gracilariopsis</taxon>
    </lineage>
</organism>
<feature type="compositionally biased region" description="Low complexity" evidence="1">
    <location>
        <begin position="13"/>
        <end position="43"/>
    </location>
</feature>
<keyword evidence="3" id="KW-1185">Reference proteome</keyword>
<proteinExistence type="predicted"/>
<accession>A0A2V3IYL6</accession>
<reference evidence="2 3" key="1">
    <citation type="journal article" date="2018" name="Mol. Biol. Evol.">
        <title>Analysis of the draft genome of the red seaweed Gracilariopsis chorda provides insights into genome size evolution in Rhodophyta.</title>
        <authorList>
            <person name="Lee J."/>
            <person name="Yang E.C."/>
            <person name="Graf L."/>
            <person name="Yang J.H."/>
            <person name="Qiu H."/>
            <person name="Zel Zion U."/>
            <person name="Chan C.X."/>
            <person name="Stephens T.G."/>
            <person name="Weber A.P.M."/>
            <person name="Boo G.H."/>
            <person name="Boo S.M."/>
            <person name="Kim K.M."/>
            <person name="Shin Y."/>
            <person name="Jung M."/>
            <person name="Lee S.J."/>
            <person name="Yim H.S."/>
            <person name="Lee J.H."/>
            <person name="Bhattacharya D."/>
            <person name="Yoon H.S."/>
        </authorList>
    </citation>
    <scope>NUCLEOTIDE SEQUENCE [LARGE SCALE GENOMIC DNA]</scope>
    <source>
        <strain evidence="2 3">SKKU-2015</strain>
        <tissue evidence="2">Whole body</tissue>
    </source>
</reference>
<evidence type="ECO:0000256" key="1">
    <source>
        <dbReference type="SAM" id="MobiDB-lite"/>
    </source>
</evidence>
<feature type="region of interest" description="Disordered" evidence="1">
    <location>
        <begin position="124"/>
        <end position="150"/>
    </location>
</feature>
<name>A0A2V3IYL6_9FLOR</name>
<dbReference type="EMBL" id="NBIV01000027">
    <property type="protein sequence ID" value="PXF47234.1"/>
    <property type="molecule type" value="Genomic_DNA"/>
</dbReference>
<feature type="compositionally biased region" description="Basic and acidic residues" evidence="1">
    <location>
        <begin position="141"/>
        <end position="150"/>
    </location>
</feature>
<protein>
    <submittedName>
        <fullName evidence="2">Uncharacterized protein</fullName>
    </submittedName>
</protein>
<evidence type="ECO:0000313" key="3">
    <source>
        <dbReference type="Proteomes" id="UP000247409"/>
    </source>
</evidence>
<dbReference type="Proteomes" id="UP000247409">
    <property type="component" value="Unassembled WGS sequence"/>
</dbReference>